<sequence>MKTPLKNQHWHLIWNPKHPIIQYNPQIAPITSTRLPLNKTGSILPNKPSSISHQNSITPKLSLASDFQNTTQISQTYSLNFPQFKHLPTGAPQKECPNHPSLPNLYSPKAKGAPFQTSSNIPQAPQSPPEIK</sequence>
<reference evidence="2" key="1">
    <citation type="submission" date="2021-03" db="EMBL/GenBank/DDBJ databases">
        <title>Draft genome sequence of rust myrtle Austropuccinia psidii MF-1, a brazilian biotype.</title>
        <authorList>
            <person name="Quecine M.C."/>
            <person name="Pachon D.M.R."/>
            <person name="Bonatelli M.L."/>
            <person name="Correr F.H."/>
            <person name="Franceschini L.M."/>
            <person name="Leite T.F."/>
            <person name="Margarido G.R.A."/>
            <person name="Almeida C.A."/>
            <person name="Ferrarezi J.A."/>
            <person name="Labate C.A."/>
        </authorList>
    </citation>
    <scope>NUCLEOTIDE SEQUENCE</scope>
    <source>
        <strain evidence="2">MF-1</strain>
    </source>
</reference>
<feature type="region of interest" description="Disordered" evidence="1">
    <location>
        <begin position="83"/>
        <end position="132"/>
    </location>
</feature>
<keyword evidence="3" id="KW-1185">Reference proteome</keyword>
<accession>A0A9Q3I8W8</accession>
<gene>
    <name evidence="2" type="ORF">O181_069839</name>
</gene>
<evidence type="ECO:0000313" key="3">
    <source>
        <dbReference type="Proteomes" id="UP000765509"/>
    </source>
</evidence>
<protein>
    <submittedName>
        <fullName evidence="2">Uncharacterized protein</fullName>
    </submittedName>
</protein>
<dbReference type="AlphaFoldDB" id="A0A9Q3I8W8"/>
<dbReference type="Proteomes" id="UP000765509">
    <property type="component" value="Unassembled WGS sequence"/>
</dbReference>
<dbReference type="EMBL" id="AVOT02035728">
    <property type="protein sequence ID" value="MBW0530124.1"/>
    <property type="molecule type" value="Genomic_DNA"/>
</dbReference>
<proteinExistence type="predicted"/>
<feature type="compositionally biased region" description="Polar residues" evidence="1">
    <location>
        <begin position="115"/>
        <end position="124"/>
    </location>
</feature>
<organism evidence="2 3">
    <name type="scientific">Austropuccinia psidii MF-1</name>
    <dbReference type="NCBI Taxonomy" id="1389203"/>
    <lineage>
        <taxon>Eukaryota</taxon>
        <taxon>Fungi</taxon>
        <taxon>Dikarya</taxon>
        <taxon>Basidiomycota</taxon>
        <taxon>Pucciniomycotina</taxon>
        <taxon>Pucciniomycetes</taxon>
        <taxon>Pucciniales</taxon>
        <taxon>Sphaerophragmiaceae</taxon>
        <taxon>Austropuccinia</taxon>
    </lineage>
</organism>
<evidence type="ECO:0000313" key="2">
    <source>
        <dbReference type="EMBL" id="MBW0530124.1"/>
    </source>
</evidence>
<name>A0A9Q3I8W8_9BASI</name>
<evidence type="ECO:0000256" key="1">
    <source>
        <dbReference type="SAM" id="MobiDB-lite"/>
    </source>
</evidence>
<comment type="caution">
    <text evidence="2">The sequence shown here is derived from an EMBL/GenBank/DDBJ whole genome shotgun (WGS) entry which is preliminary data.</text>
</comment>